<keyword evidence="2" id="KW-1185">Reference proteome</keyword>
<gene>
    <name evidence="1" type="ORF">HMPREF9431_02475</name>
</gene>
<dbReference type="HOGENOM" id="CLU_2684774_0_0_10"/>
<dbReference type="OrthoDB" id="9780724at2"/>
<accession>G1WF74</accession>
<dbReference type="AlphaFoldDB" id="G1WF74"/>
<evidence type="ECO:0000313" key="1">
    <source>
        <dbReference type="EMBL" id="EGV28718.1"/>
    </source>
</evidence>
<evidence type="ECO:0000313" key="2">
    <source>
        <dbReference type="Proteomes" id="UP000005141"/>
    </source>
</evidence>
<dbReference type="Proteomes" id="UP000005141">
    <property type="component" value="Unassembled WGS sequence"/>
</dbReference>
<reference evidence="1 2" key="1">
    <citation type="submission" date="2011-07" db="EMBL/GenBank/DDBJ databases">
        <title>The Genome Sequence of Prevotella oulorum F0390.</title>
        <authorList>
            <consortium name="The Broad Institute Genome Sequencing Platform"/>
            <consortium name="The Broad Institute Genome Sequencing Center for Infectious Disease"/>
            <person name="Earl A."/>
            <person name="Ward D."/>
            <person name="Feldgarden M."/>
            <person name="Gevers D."/>
            <person name="Izard J."/>
            <person name="Ganesan A."/>
            <person name="Baranova O.V."/>
            <person name="Blanton J.M."/>
            <person name="Tanner A.C."/>
            <person name="Dewhirst F.E."/>
            <person name="Young S.K."/>
            <person name="Zeng Q."/>
            <person name="Gargeya S."/>
            <person name="Fitzgerald M."/>
            <person name="Haas B."/>
            <person name="Abouelleil A."/>
            <person name="Alvarado L."/>
            <person name="Arachchi H.M."/>
            <person name="Berlin A."/>
            <person name="Brown A."/>
            <person name="Chapman S.B."/>
            <person name="Chen Z."/>
            <person name="Dunbar C."/>
            <person name="Freedman E."/>
            <person name="Gearin G."/>
            <person name="Gellesch M."/>
            <person name="Goldberg J."/>
            <person name="Griggs A."/>
            <person name="Gujja S."/>
            <person name="Heiman D."/>
            <person name="Howarth C."/>
            <person name="Larson L."/>
            <person name="Lui A."/>
            <person name="MacDonald P.J.P."/>
            <person name="Mehta T."/>
            <person name="Montmayeur A."/>
            <person name="Murphy C."/>
            <person name="Neiman D."/>
            <person name="Pearson M."/>
            <person name="Priest M."/>
            <person name="Roberts A."/>
            <person name="Saif S."/>
            <person name="Shea T."/>
            <person name="Shenoy N."/>
            <person name="Sisk P."/>
            <person name="Stolte C."/>
            <person name="Sykes S."/>
            <person name="Wortman J."/>
            <person name="Nusbaum C."/>
            <person name="Birren B."/>
        </authorList>
    </citation>
    <scope>NUCLEOTIDE SEQUENCE [LARGE SCALE GENOMIC DNA]</scope>
    <source>
        <strain evidence="1 2">F0390</strain>
    </source>
</reference>
<dbReference type="RefSeq" id="WP_004381576.1">
    <property type="nucleotide sequence ID" value="NZ_JH114217.1"/>
</dbReference>
<dbReference type="EMBL" id="ADGI01000068">
    <property type="protein sequence ID" value="EGV28718.1"/>
    <property type="molecule type" value="Genomic_DNA"/>
</dbReference>
<comment type="caution">
    <text evidence="1">The sequence shown here is derived from an EMBL/GenBank/DDBJ whole genome shotgun (WGS) entry which is preliminary data.</text>
</comment>
<dbReference type="GeneID" id="95426980"/>
<organism evidence="1 2">
    <name type="scientific">Segatella oulorum F0390</name>
    <dbReference type="NCBI Taxonomy" id="702438"/>
    <lineage>
        <taxon>Bacteria</taxon>
        <taxon>Pseudomonadati</taxon>
        <taxon>Bacteroidota</taxon>
        <taxon>Bacteroidia</taxon>
        <taxon>Bacteroidales</taxon>
        <taxon>Prevotellaceae</taxon>
        <taxon>Segatella</taxon>
    </lineage>
</organism>
<name>G1WF74_9BACT</name>
<protein>
    <submittedName>
        <fullName evidence="1">Uncharacterized protein</fullName>
    </submittedName>
</protein>
<sequence>MVKNGKYITSLSSEEALDFIMQSDQFHNFELPEYFDFTTVLQHVHSKVGELSYDECIAVDSVSDIDGISSRKCS</sequence>
<proteinExistence type="predicted"/>